<evidence type="ECO:0000256" key="3">
    <source>
        <dbReference type="ARBA" id="ARBA00023134"/>
    </source>
</evidence>
<dbReference type="Gene3D" id="3.40.50.300">
    <property type="entry name" value="P-loop containing nucleotide triphosphate hydrolases"/>
    <property type="match status" value="1"/>
</dbReference>
<proteinExistence type="inferred from homology"/>
<dbReference type="InterPro" id="IPR005337">
    <property type="entry name" value="RapZ-like"/>
</dbReference>
<dbReference type="NCBIfam" id="NF003828">
    <property type="entry name" value="PRK05416.1"/>
    <property type="match status" value="1"/>
</dbReference>
<dbReference type="InterPro" id="IPR053930">
    <property type="entry name" value="RapZ-like_N"/>
</dbReference>
<dbReference type="PANTHER" id="PTHR30448">
    <property type="entry name" value="RNASE ADAPTER PROTEIN RAPZ"/>
    <property type="match status" value="1"/>
</dbReference>
<feature type="domain" description="RapZ-like N-terminal" evidence="5">
    <location>
        <begin position="2"/>
        <end position="150"/>
    </location>
</feature>
<evidence type="ECO:0000313" key="7">
    <source>
        <dbReference type="EMBL" id="OEG70396.1"/>
    </source>
</evidence>
<evidence type="ECO:0000256" key="2">
    <source>
        <dbReference type="ARBA" id="ARBA00022840"/>
    </source>
</evidence>
<dbReference type="InterPro" id="IPR027417">
    <property type="entry name" value="P-loop_NTPase"/>
</dbReference>
<accession>A0A1E5IIQ9</accession>
<feature type="domain" description="RapZ C-terminal" evidence="6">
    <location>
        <begin position="164"/>
        <end position="282"/>
    </location>
</feature>
<dbReference type="PANTHER" id="PTHR30448:SF0">
    <property type="entry name" value="RNASE ADAPTER PROTEIN RAPZ"/>
    <property type="match status" value="1"/>
</dbReference>
<keyword evidence="8" id="KW-1185">Reference proteome</keyword>
<dbReference type="PIRSF" id="PIRSF005052">
    <property type="entry name" value="P-loopkin"/>
    <property type="match status" value="1"/>
</dbReference>
<dbReference type="EMBL" id="LNVX01000346">
    <property type="protein sequence ID" value="OEG70396.1"/>
    <property type="molecule type" value="Genomic_DNA"/>
</dbReference>
<name>A0A1E5IIQ9_ENDTX</name>
<dbReference type="GO" id="GO:0005525">
    <property type="term" value="F:GTP binding"/>
    <property type="evidence" value="ECO:0007669"/>
    <property type="project" value="UniProtKB-UniRule"/>
</dbReference>
<dbReference type="InterPro" id="IPR053931">
    <property type="entry name" value="RapZ_C"/>
</dbReference>
<dbReference type="GO" id="GO:0005524">
    <property type="term" value="F:ATP binding"/>
    <property type="evidence" value="ECO:0007669"/>
    <property type="project" value="UniProtKB-UniRule"/>
</dbReference>
<feature type="binding site" evidence="4">
    <location>
        <begin position="60"/>
        <end position="63"/>
    </location>
    <ligand>
        <name>GTP</name>
        <dbReference type="ChEBI" id="CHEBI:37565"/>
    </ligand>
</feature>
<dbReference type="SUPFAM" id="SSF52540">
    <property type="entry name" value="P-loop containing nucleoside triphosphate hydrolases"/>
    <property type="match status" value="1"/>
</dbReference>
<organism evidence="7 8">
    <name type="scientific">Endomicrobium trichonymphae</name>
    <dbReference type="NCBI Taxonomy" id="1408204"/>
    <lineage>
        <taxon>Bacteria</taxon>
        <taxon>Pseudomonadati</taxon>
        <taxon>Elusimicrobiota</taxon>
        <taxon>Endomicrobiia</taxon>
        <taxon>Endomicrobiales</taxon>
        <taxon>Endomicrobiaceae</taxon>
        <taxon>Candidatus Endomicrobiellum</taxon>
    </lineage>
</organism>
<comment type="caution">
    <text evidence="7">The sequence shown here is derived from an EMBL/GenBank/DDBJ whole genome shotgun (WGS) entry which is preliminary data.</text>
</comment>
<keyword evidence="3 4" id="KW-0342">GTP-binding</keyword>
<reference evidence="7 8" key="1">
    <citation type="submission" date="2015-11" db="EMBL/GenBank/DDBJ databases">
        <title>Evidence for parallel genomic evolution in an endosymbiosis of termite gut flagellates.</title>
        <authorList>
            <person name="Zheng H."/>
        </authorList>
    </citation>
    <scope>NUCLEOTIDE SEQUENCE [LARGE SCALE GENOMIC DNA]</scope>
    <source>
        <strain evidence="7 8">CET450</strain>
    </source>
</reference>
<dbReference type="Proteomes" id="UP000095237">
    <property type="component" value="Unassembled WGS sequence"/>
</dbReference>
<evidence type="ECO:0000259" key="6">
    <source>
        <dbReference type="Pfam" id="PF22740"/>
    </source>
</evidence>
<dbReference type="Pfam" id="PF03668">
    <property type="entry name" value="RapZ-like_N"/>
    <property type="match status" value="1"/>
</dbReference>
<protein>
    <submittedName>
        <fullName evidence="7">Uncharacterized protein</fullName>
    </submittedName>
</protein>
<sequence>MIKLYIVSGMSGAGKSQALKIFEDFGFVCVDNMPIRMVADFIDICLKNSVRYENVAISVDSRAGESLTSFKNMLIVFKKKNIGYKIIFFNASDSVLLRRYSETRRRHPLGKSVSEGIKLERKIVDKIFTVADEVIDTSDLTIGELKKAISVLAGVQRSVKQYLNISVLSFGYKYGLPNNADIVYDVRFIANPNYVHVLKFKTGRDEAVRKYIEKQKEFRDFFSIFSKLIETTLTGYIKEGKSYLTIAIGCTGGQHRSVFTAEKLAGFLKSRKYKVKLNHRDILWHNN</sequence>
<keyword evidence="2 4" id="KW-0067">ATP-binding</keyword>
<evidence type="ECO:0000256" key="1">
    <source>
        <dbReference type="ARBA" id="ARBA00022741"/>
    </source>
</evidence>
<evidence type="ECO:0000259" key="5">
    <source>
        <dbReference type="Pfam" id="PF03668"/>
    </source>
</evidence>
<dbReference type="Pfam" id="PF22740">
    <property type="entry name" value="PapZ_C"/>
    <property type="match status" value="1"/>
</dbReference>
<dbReference type="AlphaFoldDB" id="A0A1E5IIQ9"/>
<feature type="binding site" evidence="4">
    <location>
        <begin position="9"/>
        <end position="16"/>
    </location>
    <ligand>
        <name>ATP</name>
        <dbReference type="ChEBI" id="CHEBI:30616"/>
    </ligand>
</feature>
<dbReference type="HAMAP" id="MF_00636">
    <property type="entry name" value="RapZ_like"/>
    <property type="match status" value="1"/>
</dbReference>
<evidence type="ECO:0000313" key="8">
    <source>
        <dbReference type="Proteomes" id="UP000095237"/>
    </source>
</evidence>
<keyword evidence="1 4" id="KW-0547">Nucleotide-binding</keyword>
<gene>
    <name evidence="7" type="ORF">ATZ36_04550</name>
</gene>
<evidence type="ECO:0000256" key="4">
    <source>
        <dbReference type="HAMAP-Rule" id="MF_00636"/>
    </source>
</evidence>